<feature type="signal peptide" evidence="6">
    <location>
        <begin position="1"/>
        <end position="19"/>
    </location>
</feature>
<evidence type="ECO:0000256" key="5">
    <source>
        <dbReference type="SAM" id="Phobius"/>
    </source>
</evidence>
<feature type="transmembrane region" description="Helical" evidence="5">
    <location>
        <begin position="261"/>
        <end position="279"/>
    </location>
</feature>
<sequence length="460" mass="50073">MFLIYILVFGVLTVPEMNAIFALICHQRYSTSQLDHSKYNATNLFEDLTQCLGNKQAQSDLSRFFIYGQTTAGLLGAVSTPFLSSLSDRVGRKPFLALTAMGPLIYESLLLTILRYPDYIDLHWLLVGYAIEGLSGAVITATALSQAYVTDLVPPNKRARLFSYLQAAISFSLALGPIISGVLLAASNPFQLIYKLAICTHICLAFAFLFLLPESRRPKPDGTTSQDDLTQELPRKENCVSLVFSSLKAIRASSAARQKNMAILATVDFCIFGILMGIYSLQLAYTAYLFHWEPSTQSFALALFSSWSILILVLLFPAAMMLVRRWGRRMSPSSLSSVLNFGEVGAIKVCLALQCLGYIGIAFSRYPGSFIISSLLVASAAPVAPLLTSCLTSHVPSDQSGQLLGLLSFLHSIARVVLPAIMSATYSMTVGYSPAPLFILLACIACLSLLATMCIKTNVL</sequence>
<feature type="transmembrane region" description="Helical" evidence="5">
    <location>
        <begin position="95"/>
        <end position="114"/>
    </location>
</feature>
<feature type="transmembrane region" description="Helical" evidence="5">
    <location>
        <begin position="192"/>
        <end position="212"/>
    </location>
</feature>
<organism evidence="8 9">
    <name type="scientific">Penicillium argentinense</name>
    <dbReference type="NCBI Taxonomy" id="1131581"/>
    <lineage>
        <taxon>Eukaryota</taxon>
        <taxon>Fungi</taxon>
        <taxon>Dikarya</taxon>
        <taxon>Ascomycota</taxon>
        <taxon>Pezizomycotina</taxon>
        <taxon>Eurotiomycetes</taxon>
        <taxon>Eurotiomycetidae</taxon>
        <taxon>Eurotiales</taxon>
        <taxon>Aspergillaceae</taxon>
        <taxon>Penicillium</taxon>
    </lineage>
</organism>
<feature type="transmembrane region" description="Helical" evidence="5">
    <location>
        <begin position="434"/>
        <end position="455"/>
    </location>
</feature>
<proteinExistence type="predicted"/>
<evidence type="ECO:0000313" key="8">
    <source>
        <dbReference type="EMBL" id="KAJ5090216.1"/>
    </source>
</evidence>
<feature type="domain" description="Major facilitator superfamily (MFS) profile" evidence="7">
    <location>
        <begin position="2"/>
        <end position="460"/>
    </location>
</feature>
<dbReference type="GO" id="GO:0016020">
    <property type="term" value="C:membrane"/>
    <property type="evidence" value="ECO:0007669"/>
    <property type="project" value="UniProtKB-SubCell"/>
</dbReference>
<evidence type="ECO:0000313" key="9">
    <source>
        <dbReference type="Proteomes" id="UP001149074"/>
    </source>
</evidence>
<dbReference type="Pfam" id="PF07690">
    <property type="entry name" value="MFS_1"/>
    <property type="match status" value="1"/>
</dbReference>
<evidence type="ECO:0000256" key="1">
    <source>
        <dbReference type="ARBA" id="ARBA00004141"/>
    </source>
</evidence>
<dbReference type="Gene3D" id="1.20.1250.20">
    <property type="entry name" value="MFS general substrate transporter like domains"/>
    <property type="match status" value="1"/>
</dbReference>
<dbReference type="GeneID" id="81360370"/>
<evidence type="ECO:0000259" key="7">
    <source>
        <dbReference type="PROSITE" id="PS50850"/>
    </source>
</evidence>
<keyword evidence="9" id="KW-1185">Reference proteome</keyword>
<evidence type="ECO:0000256" key="6">
    <source>
        <dbReference type="SAM" id="SignalP"/>
    </source>
</evidence>
<feature type="transmembrane region" description="Helical" evidence="5">
    <location>
        <begin position="299"/>
        <end position="323"/>
    </location>
</feature>
<feature type="transmembrane region" description="Helical" evidence="5">
    <location>
        <begin position="344"/>
        <end position="364"/>
    </location>
</feature>
<evidence type="ECO:0000256" key="3">
    <source>
        <dbReference type="ARBA" id="ARBA00022989"/>
    </source>
</evidence>
<feature type="transmembrane region" description="Helical" evidence="5">
    <location>
        <begin position="126"/>
        <end position="149"/>
    </location>
</feature>
<dbReference type="SUPFAM" id="SSF103473">
    <property type="entry name" value="MFS general substrate transporter"/>
    <property type="match status" value="1"/>
</dbReference>
<comment type="subcellular location">
    <subcellularLocation>
        <location evidence="1">Membrane</location>
        <topology evidence="1">Multi-pass membrane protein</topology>
    </subcellularLocation>
</comment>
<dbReference type="OrthoDB" id="3026777at2759"/>
<feature type="chain" id="PRO_5040849114" description="Major facilitator superfamily (MFS) profile domain-containing protein" evidence="6">
    <location>
        <begin position="20"/>
        <end position="460"/>
    </location>
</feature>
<dbReference type="Proteomes" id="UP001149074">
    <property type="component" value="Unassembled WGS sequence"/>
</dbReference>
<keyword evidence="4 5" id="KW-0472">Membrane</keyword>
<comment type="caution">
    <text evidence="8">The sequence shown here is derived from an EMBL/GenBank/DDBJ whole genome shotgun (WGS) entry which is preliminary data.</text>
</comment>
<evidence type="ECO:0000256" key="2">
    <source>
        <dbReference type="ARBA" id="ARBA00022692"/>
    </source>
</evidence>
<name>A0A9W9EYK2_9EURO</name>
<dbReference type="PANTHER" id="PTHR23507:SF1">
    <property type="entry name" value="FI18259P1-RELATED"/>
    <property type="match status" value="1"/>
</dbReference>
<reference evidence="8" key="1">
    <citation type="submission" date="2022-11" db="EMBL/GenBank/DDBJ databases">
        <authorList>
            <person name="Petersen C."/>
        </authorList>
    </citation>
    <scope>NUCLEOTIDE SEQUENCE</scope>
    <source>
        <strain evidence="8">IBT 30761</strain>
    </source>
</reference>
<dbReference type="InterPro" id="IPR011701">
    <property type="entry name" value="MFS"/>
</dbReference>
<feature type="transmembrane region" description="Helical" evidence="5">
    <location>
        <begin position="161"/>
        <end position="186"/>
    </location>
</feature>
<dbReference type="PANTHER" id="PTHR23507">
    <property type="entry name" value="ZGC:174356"/>
    <property type="match status" value="1"/>
</dbReference>
<dbReference type="PROSITE" id="PS50850">
    <property type="entry name" value="MFS"/>
    <property type="match status" value="1"/>
</dbReference>
<dbReference type="InterPro" id="IPR036259">
    <property type="entry name" value="MFS_trans_sf"/>
</dbReference>
<dbReference type="AlphaFoldDB" id="A0A9W9EYK2"/>
<feature type="transmembrane region" description="Helical" evidence="5">
    <location>
        <begin position="403"/>
        <end position="422"/>
    </location>
</feature>
<gene>
    <name evidence="8" type="ORF">N7532_008900</name>
</gene>
<dbReference type="GO" id="GO:0022857">
    <property type="term" value="F:transmembrane transporter activity"/>
    <property type="evidence" value="ECO:0007669"/>
    <property type="project" value="InterPro"/>
</dbReference>
<keyword evidence="3 5" id="KW-1133">Transmembrane helix</keyword>
<accession>A0A9W9EYK2</accession>
<dbReference type="RefSeq" id="XP_056472197.1">
    <property type="nucleotide sequence ID" value="XM_056621391.1"/>
</dbReference>
<dbReference type="EMBL" id="JAPQKI010000009">
    <property type="protein sequence ID" value="KAJ5090216.1"/>
    <property type="molecule type" value="Genomic_DNA"/>
</dbReference>
<keyword evidence="6" id="KW-0732">Signal</keyword>
<evidence type="ECO:0000256" key="4">
    <source>
        <dbReference type="ARBA" id="ARBA00023136"/>
    </source>
</evidence>
<protein>
    <recommendedName>
        <fullName evidence="7">Major facilitator superfamily (MFS) profile domain-containing protein</fullName>
    </recommendedName>
</protein>
<reference evidence="8" key="2">
    <citation type="journal article" date="2023" name="IMA Fungus">
        <title>Comparative genomic study of the Penicillium genus elucidates a diverse pangenome and 15 lateral gene transfer events.</title>
        <authorList>
            <person name="Petersen C."/>
            <person name="Sorensen T."/>
            <person name="Nielsen M.R."/>
            <person name="Sondergaard T.E."/>
            <person name="Sorensen J.L."/>
            <person name="Fitzpatrick D.A."/>
            <person name="Frisvad J.C."/>
            <person name="Nielsen K.L."/>
        </authorList>
    </citation>
    <scope>NUCLEOTIDE SEQUENCE</scope>
    <source>
        <strain evidence="8">IBT 30761</strain>
    </source>
</reference>
<feature type="transmembrane region" description="Helical" evidence="5">
    <location>
        <begin position="370"/>
        <end position="391"/>
    </location>
</feature>
<keyword evidence="2 5" id="KW-0812">Transmembrane</keyword>
<feature type="transmembrane region" description="Helical" evidence="5">
    <location>
        <begin position="64"/>
        <end position="83"/>
    </location>
</feature>
<dbReference type="InterPro" id="IPR020846">
    <property type="entry name" value="MFS_dom"/>
</dbReference>